<sequence length="138" mass="16217">MSRCKINKPGTSFPTPTRHEWSKTYLARPKDNLVAHRDSLLKQPFRPSYDKDGDPTMDCLLDWSYGRIWQVEAQDFRHNRTLTAQSKPMKRKFTTYPDRRAKMPETPNARYTMKRFQNVPAKVDTGRTVPLGPWRNSC</sequence>
<evidence type="ECO:0000313" key="1">
    <source>
        <dbReference type="EnsemblMetazoa" id="AFUN016580-PA"/>
    </source>
</evidence>
<accession>A0A2Y9D1Q8</accession>
<protein>
    <submittedName>
        <fullName evidence="1">Uncharacterized protein</fullName>
    </submittedName>
</protein>
<name>A0A2Y9D1Q8_ANOFN</name>
<dbReference type="VEuPathDB" id="VectorBase:AFUN2_008108"/>
<dbReference type="EnsemblMetazoa" id="AFUN016580-RA">
    <property type="protein sequence ID" value="AFUN016580-PA"/>
    <property type="gene ID" value="AFUN016580"/>
</dbReference>
<dbReference type="AlphaFoldDB" id="A0A2Y9D1Q8"/>
<organism evidence="1">
    <name type="scientific">Anopheles funestus</name>
    <name type="common">African malaria mosquito</name>
    <dbReference type="NCBI Taxonomy" id="62324"/>
    <lineage>
        <taxon>Eukaryota</taxon>
        <taxon>Metazoa</taxon>
        <taxon>Ecdysozoa</taxon>
        <taxon>Arthropoda</taxon>
        <taxon>Hexapoda</taxon>
        <taxon>Insecta</taxon>
        <taxon>Pterygota</taxon>
        <taxon>Neoptera</taxon>
        <taxon>Endopterygota</taxon>
        <taxon>Diptera</taxon>
        <taxon>Nematocera</taxon>
        <taxon>Culicoidea</taxon>
        <taxon>Culicidae</taxon>
        <taxon>Anophelinae</taxon>
        <taxon>Anopheles</taxon>
    </lineage>
</organism>
<reference evidence="1" key="1">
    <citation type="submission" date="2020-05" db="UniProtKB">
        <authorList>
            <consortium name="EnsemblMetazoa"/>
        </authorList>
    </citation>
    <scope>IDENTIFICATION</scope>
    <source>
        <strain evidence="1">FUMOZ</strain>
    </source>
</reference>
<dbReference type="VEuPathDB" id="VectorBase:AFUN016580"/>
<proteinExistence type="predicted"/>